<dbReference type="AlphaFoldDB" id="A0A1I8BFG3"/>
<dbReference type="WBParaSite" id="MhA1_Contig2251.frz3.gene4">
    <property type="protein sequence ID" value="MhA1_Contig2251.frz3.gene4"/>
    <property type="gene ID" value="MhA1_Contig2251.frz3.gene4"/>
</dbReference>
<keyword evidence="1" id="KW-1185">Reference proteome</keyword>
<accession>A0A1I8BFG3</accession>
<sequence length="101" mass="12074">MVFKAESAYNIIKYQGNIRHQLLSIIESADVIEQYYKDVIRRTFELEPRKFFTNFEQIDFYAFPIHIGGEFETNGIFDNIYDWIQEVYPKLSPSILENSHE</sequence>
<organism evidence="1 2">
    <name type="scientific">Meloidogyne hapla</name>
    <name type="common">Root-knot nematode worm</name>
    <dbReference type="NCBI Taxonomy" id="6305"/>
    <lineage>
        <taxon>Eukaryota</taxon>
        <taxon>Metazoa</taxon>
        <taxon>Ecdysozoa</taxon>
        <taxon>Nematoda</taxon>
        <taxon>Chromadorea</taxon>
        <taxon>Rhabditida</taxon>
        <taxon>Tylenchina</taxon>
        <taxon>Tylenchomorpha</taxon>
        <taxon>Tylenchoidea</taxon>
        <taxon>Meloidogynidae</taxon>
        <taxon>Meloidogyninae</taxon>
        <taxon>Meloidogyne</taxon>
    </lineage>
</organism>
<dbReference type="Proteomes" id="UP000095281">
    <property type="component" value="Unplaced"/>
</dbReference>
<evidence type="ECO:0000313" key="2">
    <source>
        <dbReference type="WBParaSite" id="MhA1_Contig2251.frz3.gene4"/>
    </source>
</evidence>
<reference evidence="2" key="1">
    <citation type="submission" date="2016-11" db="UniProtKB">
        <authorList>
            <consortium name="WormBaseParasite"/>
        </authorList>
    </citation>
    <scope>IDENTIFICATION</scope>
</reference>
<evidence type="ECO:0000313" key="1">
    <source>
        <dbReference type="Proteomes" id="UP000095281"/>
    </source>
</evidence>
<protein>
    <submittedName>
        <fullName evidence="2">DUF3298 domain-containing protein</fullName>
    </submittedName>
</protein>
<proteinExistence type="predicted"/>
<name>A0A1I8BFG3_MELHA</name>